<protein>
    <submittedName>
        <fullName evidence="1">Uncharacterized protein</fullName>
    </submittedName>
</protein>
<evidence type="ECO:0000313" key="1">
    <source>
        <dbReference type="EMBL" id="GLJ59000.1"/>
    </source>
</evidence>
<proteinExistence type="predicted"/>
<dbReference type="Proteomes" id="UP001234787">
    <property type="component" value="Unassembled WGS sequence"/>
</dbReference>
<dbReference type="AlphaFoldDB" id="A0AAD3NNJ0"/>
<accession>A0AAD3NNJ0</accession>
<comment type="caution">
    <text evidence="1">The sequence shown here is derived from an EMBL/GenBank/DDBJ whole genome shotgun (WGS) entry which is preliminary data.</text>
</comment>
<sequence length="118" mass="13101">MAGYSGLVRSFRADLFNNLVGLWVEKRVKARTLSDLSFPAKGTCLNAYRLLRGGNARNKLFRLTLPLLDSECWDTALVSSISKGKSPPNGSFNDPSRYYICNKNGWLTALNLKVLSIS</sequence>
<name>A0AAD3NNJ0_CRYJA</name>
<organism evidence="1 2">
    <name type="scientific">Cryptomeria japonica</name>
    <name type="common">Japanese cedar</name>
    <name type="synonym">Cupressus japonica</name>
    <dbReference type="NCBI Taxonomy" id="3369"/>
    <lineage>
        <taxon>Eukaryota</taxon>
        <taxon>Viridiplantae</taxon>
        <taxon>Streptophyta</taxon>
        <taxon>Embryophyta</taxon>
        <taxon>Tracheophyta</taxon>
        <taxon>Spermatophyta</taxon>
        <taxon>Pinopsida</taxon>
        <taxon>Pinidae</taxon>
        <taxon>Conifers II</taxon>
        <taxon>Cupressales</taxon>
        <taxon>Cupressaceae</taxon>
        <taxon>Cryptomeria</taxon>
    </lineage>
</organism>
<keyword evidence="2" id="KW-1185">Reference proteome</keyword>
<dbReference type="EMBL" id="BSEH01000649">
    <property type="protein sequence ID" value="GLJ59000.1"/>
    <property type="molecule type" value="Genomic_DNA"/>
</dbReference>
<evidence type="ECO:0000313" key="2">
    <source>
        <dbReference type="Proteomes" id="UP001234787"/>
    </source>
</evidence>
<gene>
    <name evidence="1" type="ORF">SUGI_1487940</name>
</gene>
<reference evidence="1" key="1">
    <citation type="submission" date="2022-12" db="EMBL/GenBank/DDBJ databases">
        <title>Chromosome-Level Genome Assembly of Japanese Cedar (Cryptomeriajaponica D. Don).</title>
        <authorList>
            <person name="Fujino T."/>
            <person name="Yamaguchi K."/>
            <person name="Yokoyama T."/>
            <person name="Hamanaka T."/>
            <person name="Harazono Y."/>
            <person name="Kamada H."/>
            <person name="Kobayashi W."/>
            <person name="Ujino-Ihara T."/>
            <person name="Uchiyama K."/>
            <person name="Matsumoto A."/>
            <person name="Izuno A."/>
            <person name="Tsumura Y."/>
            <person name="Toyoda A."/>
            <person name="Shigenobu S."/>
            <person name="Moriguchi Y."/>
            <person name="Ueno S."/>
            <person name="Kasahara M."/>
        </authorList>
    </citation>
    <scope>NUCLEOTIDE SEQUENCE</scope>
</reference>